<gene>
    <name evidence="3" type="ORF">E7Y31_07525</name>
</gene>
<dbReference type="EMBL" id="SSXH01000125">
    <property type="protein sequence ID" value="THJ75099.1"/>
    <property type="molecule type" value="Genomic_DNA"/>
</dbReference>
<dbReference type="RefSeq" id="WP_136447535.1">
    <property type="nucleotide sequence ID" value="NZ_SSXH01000125.1"/>
</dbReference>
<dbReference type="InterPro" id="IPR003032">
    <property type="entry name" value="Ryanodine_rcpt"/>
</dbReference>
<protein>
    <submittedName>
        <fullName evidence="3">RyR domain protein</fullName>
    </submittedName>
</protein>
<feature type="region of interest" description="Disordered" evidence="1">
    <location>
        <begin position="130"/>
        <end position="162"/>
    </location>
</feature>
<organism evidence="3 4">
    <name type="scientific">Candidatus Frankia alpina</name>
    <dbReference type="NCBI Taxonomy" id="2699483"/>
    <lineage>
        <taxon>Bacteria</taxon>
        <taxon>Bacillati</taxon>
        <taxon>Actinomycetota</taxon>
        <taxon>Actinomycetes</taxon>
        <taxon>Frankiales</taxon>
        <taxon>Frankiaceae</taxon>
        <taxon>Frankia</taxon>
    </lineage>
</organism>
<dbReference type="OrthoDB" id="4228364at2"/>
<comment type="caution">
    <text evidence="3">The sequence shown here is derived from an EMBL/GenBank/DDBJ whole genome shotgun (WGS) entry which is preliminary data.</text>
</comment>
<evidence type="ECO:0000259" key="2">
    <source>
        <dbReference type="Pfam" id="PF02026"/>
    </source>
</evidence>
<dbReference type="Pfam" id="PF02026">
    <property type="entry name" value="RyR"/>
    <property type="match status" value="1"/>
</dbReference>
<feature type="domain" description="Ryanodine receptor Ryr" evidence="2">
    <location>
        <begin position="109"/>
        <end position="169"/>
    </location>
</feature>
<dbReference type="AlphaFoldDB" id="A0A4V3Z7Q5"/>
<feature type="compositionally biased region" description="Basic and acidic residues" evidence="1">
    <location>
        <begin position="134"/>
        <end position="144"/>
    </location>
</feature>
<feature type="region of interest" description="Disordered" evidence="1">
    <location>
        <begin position="1"/>
        <end position="30"/>
    </location>
</feature>
<reference evidence="3 4" key="1">
    <citation type="submission" date="2019-04" db="EMBL/GenBank/DDBJ databases">
        <title>Draft genome sequences for three unisolated Alnus-infective Frankia Sp+ strains, AgTrS, AiOr and AvVan, the first sequenced Frankia strains able to sporulate in-planta.</title>
        <authorList>
            <person name="Bethencourt L."/>
            <person name="Vautrin F."/>
            <person name="Taib N."/>
            <person name="Dubost A."/>
            <person name="Castro-Garcia L."/>
            <person name="Imbaud O."/>
            <person name="Abrouk D."/>
            <person name="Fournier P."/>
            <person name="Briolay J."/>
            <person name="Nguyen A."/>
            <person name="Normand P."/>
            <person name="Fernandez M.P."/>
            <person name="Brochier-Armanet C."/>
            <person name="Herrera-Belaroussi A."/>
        </authorList>
    </citation>
    <scope>NUCLEOTIDE SEQUENCE [LARGE SCALE GENOMIC DNA]</scope>
    <source>
        <strain evidence="3 4">AvVan</strain>
    </source>
</reference>
<sequence length="188" mass="21035">MTAVVNGPSPQQSGPASACGLGASSQVDPGSIERMAQTIHRRYLEHELGERHEAGSRPGLRPWAELAEPLREANRAQAAYYVAIARNRDWSVVSAGPDGDPLTFTDAEIEELARDEHVRWRRHKERQGYSYGPLRRDAGPDKRHPSMVGWEKLSDEDRERDRDVIRNMPAVLAQARLRVLRRPAADAG</sequence>
<dbReference type="Gene3D" id="6.20.350.10">
    <property type="match status" value="1"/>
</dbReference>
<evidence type="ECO:0000313" key="3">
    <source>
        <dbReference type="EMBL" id="THJ75099.1"/>
    </source>
</evidence>
<dbReference type="Proteomes" id="UP000305282">
    <property type="component" value="Unassembled WGS sequence"/>
</dbReference>
<proteinExistence type="predicted"/>
<accession>A0A4V3Z7Q5</accession>
<feature type="compositionally biased region" description="Basic and acidic residues" evidence="1">
    <location>
        <begin position="152"/>
        <end position="162"/>
    </location>
</feature>
<evidence type="ECO:0000313" key="4">
    <source>
        <dbReference type="Proteomes" id="UP000305282"/>
    </source>
</evidence>
<evidence type="ECO:0000256" key="1">
    <source>
        <dbReference type="SAM" id="MobiDB-lite"/>
    </source>
</evidence>
<keyword evidence="4" id="KW-1185">Reference proteome</keyword>
<name>A0A4V3Z7Q5_9ACTN</name>